<dbReference type="Pfam" id="PF14622">
    <property type="entry name" value="Ribonucleas_3_3"/>
    <property type="match status" value="1"/>
</dbReference>
<dbReference type="PANTHER" id="PTHR28160">
    <property type="entry name" value="54S RIBOSOMAL PROTEIN L15, MITOCHONDRIAL"/>
    <property type="match status" value="1"/>
</dbReference>
<dbReference type="FunFam" id="1.10.1520.10:FF:000018">
    <property type="entry name" value="RNase III domain protein"/>
    <property type="match status" value="1"/>
</dbReference>
<dbReference type="EMBL" id="ML978739">
    <property type="protein sequence ID" value="KAF2084607.1"/>
    <property type="molecule type" value="Genomic_DNA"/>
</dbReference>
<dbReference type="CDD" id="cd00593">
    <property type="entry name" value="RIBOc"/>
    <property type="match status" value="1"/>
</dbReference>
<dbReference type="PANTHER" id="PTHR28160:SF1">
    <property type="entry name" value="LARGE RIBOSOMAL SUBUNIT PROTEIN ML57"/>
    <property type="match status" value="1"/>
</dbReference>
<dbReference type="InterPro" id="IPR000999">
    <property type="entry name" value="RNase_III_dom"/>
</dbReference>
<dbReference type="Gene3D" id="1.10.1520.10">
    <property type="entry name" value="Ribonuclease III domain"/>
    <property type="match status" value="1"/>
</dbReference>
<evidence type="ECO:0000313" key="2">
    <source>
        <dbReference type="EMBL" id="KAF2084607.1"/>
    </source>
</evidence>
<organism evidence="2 3">
    <name type="scientific">Saccharata proteae CBS 121410</name>
    <dbReference type="NCBI Taxonomy" id="1314787"/>
    <lineage>
        <taxon>Eukaryota</taxon>
        <taxon>Fungi</taxon>
        <taxon>Dikarya</taxon>
        <taxon>Ascomycota</taxon>
        <taxon>Pezizomycotina</taxon>
        <taxon>Dothideomycetes</taxon>
        <taxon>Dothideomycetes incertae sedis</taxon>
        <taxon>Botryosphaeriales</taxon>
        <taxon>Saccharataceae</taxon>
        <taxon>Saccharata</taxon>
    </lineage>
</organism>
<dbReference type="Proteomes" id="UP000799776">
    <property type="component" value="Unassembled WGS sequence"/>
</dbReference>
<dbReference type="SUPFAM" id="SSF69065">
    <property type="entry name" value="RNase III domain-like"/>
    <property type="match status" value="1"/>
</dbReference>
<dbReference type="GO" id="GO:0004525">
    <property type="term" value="F:ribonuclease III activity"/>
    <property type="evidence" value="ECO:0007669"/>
    <property type="project" value="InterPro"/>
</dbReference>
<reference evidence="2" key="1">
    <citation type="journal article" date="2020" name="Stud. Mycol.">
        <title>101 Dothideomycetes genomes: a test case for predicting lifestyles and emergence of pathogens.</title>
        <authorList>
            <person name="Haridas S."/>
            <person name="Albert R."/>
            <person name="Binder M."/>
            <person name="Bloem J."/>
            <person name="Labutti K."/>
            <person name="Salamov A."/>
            <person name="Andreopoulos B."/>
            <person name="Baker S."/>
            <person name="Barry K."/>
            <person name="Bills G."/>
            <person name="Bluhm B."/>
            <person name="Cannon C."/>
            <person name="Castanera R."/>
            <person name="Culley D."/>
            <person name="Daum C."/>
            <person name="Ezra D."/>
            <person name="Gonzalez J."/>
            <person name="Henrissat B."/>
            <person name="Kuo A."/>
            <person name="Liang C."/>
            <person name="Lipzen A."/>
            <person name="Lutzoni F."/>
            <person name="Magnuson J."/>
            <person name="Mondo S."/>
            <person name="Nolan M."/>
            <person name="Ohm R."/>
            <person name="Pangilinan J."/>
            <person name="Park H.-J."/>
            <person name="Ramirez L."/>
            <person name="Alfaro M."/>
            <person name="Sun H."/>
            <person name="Tritt A."/>
            <person name="Yoshinaga Y."/>
            <person name="Zwiers L.-H."/>
            <person name="Turgeon B."/>
            <person name="Goodwin S."/>
            <person name="Spatafora J."/>
            <person name="Crous P."/>
            <person name="Grigoriev I."/>
        </authorList>
    </citation>
    <scope>NUCLEOTIDE SEQUENCE</scope>
    <source>
        <strain evidence="2">CBS 121410</strain>
    </source>
</reference>
<sequence>MTAPVRARPLNPRNVWKVNEDPRALEEAYMKLLGRNGHKILPEDVMWLAVTHKSFDHGRRGFNDRLAFYGKRLLDMQATLAMLSIPTAIKTTHDKYGRPPFIPAALASVGLLDETKKSQLAGKKRLADIAVQCGFDSVIRWKPKQTRDLKASGLDGILTHTMYAIVGALALHRGGAAANELVREKLMMPVSPLPRETEAETAAETSA</sequence>
<protein>
    <recommendedName>
        <fullName evidence="1">RNase III domain-containing protein</fullName>
    </recommendedName>
</protein>
<dbReference type="GO" id="GO:0032543">
    <property type="term" value="P:mitochondrial translation"/>
    <property type="evidence" value="ECO:0007669"/>
    <property type="project" value="InterPro"/>
</dbReference>
<comment type="caution">
    <text evidence="2">The sequence shown here is derived from an EMBL/GenBank/DDBJ whole genome shotgun (WGS) entry which is preliminary data.</text>
</comment>
<dbReference type="GO" id="GO:0006396">
    <property type="term" value="P:RNA processing"/>
    <property type="evidence" value="ECO:0007669"/>
    <property type="project" value="InterPro"/>
</dbReference>
<dbReference type="AlphaFoldDB" id="A0A9P4HPL6"/>
<proteinExistence type="predicted"/>
<feature type="domain" description="RNase III" evidence="1">
    <location>
        <begin position="43"/>
        <end position="189"/>
    </location>
</feature>
<evidence type="ECO:0000259" key="1">
    <source>
        <dbReference type="Pfam" id="PF14622"/>
    </source>
</evidence>
<gene>
    <name evidence="2" type="ORF">K490DRAFT_59414</name>
</gene>
<dbReference type="InterPro" id="IPR036389">
    <property type="entry name" value="RNase_III_sf"/>
</dbReference>
<accession>A0A9P4HPL6</accession>
<dbReference type="InterPro" id="IPR040030">
    <property type="entry name" value="Ribosomal_mL57"/>
</dbReference>
<name>A0A9P4HPL6_9PEZI</name>
<keyword evidence="3" id="KW-1185">Reference proteome</keyword>
<dbReference type="GO" id="GO:0003735">
    <property type="term" value="F:structural constituent of ribosome"/>
    <property type="evidence" value="ECO:0007669"/>
    <property type="project" value="InterPro"/>
</dbReference>
<evidence type="ECO:0000313" key="3">
    <source>
        <dbReference type="Proteomes" id="UP000799776"/>
    </source>
</evidence>
<dbReference type="OrthoDB" id="2281895at2759"/>
<dbReference type="GO" id="GO:0005762">
    <property type="term" value="C:mitochondrial large ribosomal subunit"/>
    <property type="evidence" value="ECO:0007669"/>
    <property type="project" value="InterPro"/>
</dbReference>